<reference evidence="6 7" key="1">
    <citation type="journal article" date="2003" name="Int. J. Syst. Evol. Microbiol.">
        <title>Kocuria polaris sp. nov., an orange-pigmented psychrophilic bacterium isolated from an Antarctic cyanobacterial mat sample.</title>
        <authorList>
            <person name="Reddy G.S."/>
            <person name="Prakash J.S."/>
            <person name="Prabahar V."/>
            <person name="Matsumoto G.I."/>
            <person name="Stackebrandt E."/>
            <person name="Shivaji S."/>
        </authorList>
    </citation>
    <scope>NUCLEOTIDE SEQUENCE [LARGE SCALE GENOMIC DNA]</scope>
    <source>
        <strain evidence="6 7">CMS 76or</strain>
    </source>
</reference>
<evidence type="ECO:0000313" key="6">
    <source>
        <dbReference type="EMBL" id="KHD97176.1"/>
    </source>
</evidence>
<proteinExistence type="predicted"/>
<evidence type="ECO:0000256" key="4">
    <source>
        <dbReference type="ARBA" id="ARBA00023136"/>
    </source>
</evidence>
<dbReference type="OrthoDB" id="329282at2"/>
<organism evidence="6 7">
    <name type="scientific">Kocuria rosea subsp. polaris</name>
    <dbReference type="NCBI Taxonomy" id="136273"/>
    <lineage>
        <taxon>Bacteria</taxon>
        <taxon>Bacillati</taxon>
        <taxon>Actinomycetota</taxon>
        <taxon>Actinomycetes</taxon>
        <taxon>Micrococcales</taxon>
        <taxon>Micrococcaceae</taxon>
        <taxon>Kocuria</taxon>
    </lineage>
</organism>
<feature type="region of interest" description="Disordered" evidence="5">
    <location>
        <begin position="155"/>
        <end position="179"/>
    </location>
</feature>
<evidence type="ECO:0000256" key="1">
    <source>
        <dbReference type="ARBA" id="ARBA00004141"/>
    </source>
</evidence>
<dbReference type="GeneID" id="64348765"/>
<dbReference type="GO" id="GO:0016020">
    <property type="term" value="C:membrane"/>
    <property type="evidence" value="ECO:0007669"/>
    <property type="project" value="UniProtKB-SubCell"/>
</dbReference>
<dbReference type="AlphaFoldDB" id="A0A0A6VRG8"/>
<sequence length="179" mass="18534">MSIVRRIARPLLATGYVANGVESFRNSSQAAQHLAPAISAATKAFPQAGPALQNHAVVAQGLAAAQLGAAVLFGLGKLPRLSAGVLVTTTALNAYADYRAAEASTPEQKAARRSTAFKNSSLVGAVMLAAVDTEGNPSLLWRAEHLAGDVRKNASKLGKDTQKQVAKAEKALQHAVKQG</sequence>
<feature type="compositionally biased region" description="Basic and acidic residues" evidence="5">
    <location>
        <begin position="155"/>
        <end position="172"/>
    </location>
</feature>
<dbReference type="EMBL" id="JSUH01000009">
    <property type="protein sequence ID" value="KHD97176.1"/>
    <property type="molecule type" value="Genomic_DNA"/>
</dbReference>
<keyword evidence="3" id="KW-1133">Transmembrane helix</keyword>
<evidence type="ECO:0000256" key="5">
    <source>
        <dbReference type="SAM" id="MobiDB-lite"/>
    </source>
</evidence>
<keyword evidence="2" id="KW-0812">Transmembrane</keyword>
<evidence type="ECO:0000256" key="2">
    <source>
        <dbReference type="ARBA" id="ARBA00022692"/>
    </source>
</evidence>
<protein>
    <submittedName>
        <fullName evidence="6">DoxX family protein</fullName>
    </submittedName>
</protein>
<keyword evidence="7" id="KW-1185">Reference proteome</keyword>
<name>A0A0A6VRG8_KOCRO</name>
<dbReference type="RefSeq" id="WP_017833665.1">
    <property type="nucleotide sequence ID" value="NZ_JSUH01000009.1"/>
</dbReference>
<comment type="caution">
    <text evidence="6">The sequence shown here is derived from an EMBL/GenBank/DDBJ whole genome shotgun (WGS) entry which is preliminary data.</text>
</comment>
<evidence type="ECO:0000313" key="7">
    <source>
        <dbReference type="Proteomes" id="UP000030466"/>
    </source>
</evidence>
<dbReference type="Proteomes" id="UP000030466">
    <property type="component" value="Unassembled WGS sequence"/>
</dbReference>
<gene>
    <name evidence="6" type="ORF">GY22_10750</name>
</gene>
<keyword evidence="4" id="KW-0472">Membrane</keyword>
<dbReference type="InterPro" id="IPR032808">
    <property type="entry name" value="DoxX"/>
</dbReference>
<evidence type="ECO:0000256" key="3">
    <source>
        <dbReference type="ARBA" id="ARBA00022989"/>
    </source>
</evidence>
<dbReference type="Pfam" id="PF07681">
    <property type="entry name" value="DoxX"/>
    <property type="match status" value="1"/>
</dbReference>
<accession>A0A0A6VRG8</accession>
<comment type="subcellular location">
    <subcellularLocation>
        <location evidence="1">Membrane</location>
        <topology evidence="1">Multi-pass membrane protein</topology>
    </subcellularLocation>
</comment>